<evidence type="ECO:0008006" key="2">
    <source>
        <dbReference type="Google" id="ProtNLM"/>
    </source>
</evidence>
<dbReference type="InterPro" id="IPR036188">
    <property type="entry name" value="FAD/NAD-bd_sf"/>
</dbReference>
<protein>
    <recommendedName>
        <fullName evidence="2">Amine oxidase domain-containing protein</fullName>
    </recommendedName>
</protein>
<dbReference type="Gene3D" id="3.50.50.60">
    <property type="entry name" value="FAD/NAD(P)-binding domain"/>
    <property type="match status" value="1"/>
</dbReference>
<dbReference type="AlphaFoldDB" id="A0A7S0C6P1"/>
<reference evidence="1" key="1">
    <citation type="submission" date="2021-01" db="EMBL/GenBank/DDBJ databases">
        <authorList>
            <person name="Corre E."/>
            <person name="Pelletier E."/>
            <person name="Niang G."/>
            <person name="Scheremetjew M."/>
            <person name="Finn R."/>
            <person name="Kale V."/>
            <person name="Holt S."/>
            <person name="Cochrane G."/>
            <person name="Meng A."/>
            <person name="Brown T."/>
            <person name="Cohen L."/>
        </authorList>
    </citation>
    <scope>NUCLEOTIDE SEQUENCE</scope>
    <source>
        <strain evidence="1">CCAP1064/1</strain>
    </source>
</reference>
<gene>
    <name evidence="1" type="ORF">PINE0816_LOCUS10671</name>
</gene>
<evidence type="ECO:0000313" key="1">
    <source>
        <dbReference type="EMBL" id="CAD8414537.1"/>
    </source>
</evidence>
<name>A0A7S0C6P1_9STRA</name>
<sequence>MQIPLPYVMKYFGLREIVTTARLLSDSRSRNVNPSDELFEFLKKARKGPGCDETECDLKTHRINNVGFQGLVTTIASSLQHTKIMTSANITAIDRTSNSVAVQLEQDGKEFSYEYQEMIIAFHQTLKNLEYINMDLTKEEIDLFSKVRTRSYFTLTAPLSCFDDDDGLYEMILKPGSASGNPEINLSPEDAVPGLFFVPSNKQSNGKAMTVIYVYSIKEISLDEVKQNVISYVKNLCNETLEAEDFRDAIGWDYFAHVDADDLANRFYDKIHRLQGSKNTYWAGSLMNFETTERTVAYSDQLVKDFF</sequence>
<dbReference type="EMBL" id="HBEL01022792">
    <property type="protein sequence ID" value="CAD8414537.1"/>
    <property type="molecule type" value="Transcribed_RNA"/>
</dbReference>
<proteinExistence type="predicted"/>
<accession>A0A7S0C6P1</accession>
<organism evidence="1">
    <name type="scientific">Proboscia inermis</name>
    <dbReference type="NCBI Taxonomy" id="420281"/>
    <lineage>
        <taxon>Eukaryota</taxon>
        <taxon>Sar</taxon>
        <taxon>Stramenopiles</taxon>
        <taxon>Ochrophyta</taxon>
        <taxon>Bacillariophyta</taxon>
        <taxon>Coscinodiscophyceae</taxon>
        <taxon>Rhizosoleniophycidae</taxon>
        <taxon>Rhizosoleniales</taxon>
        <taxon>Rhizosoleniaceae</taxon>
        <taxon>Proboscia</taxon>
    </lineage>
</organism>